<dbReference type="EMBL" id="FLYE01000002">
    <property type="protein sequence ID" value="SCA55365.1"/>
    <property type="molecule type" value="Genomic_DNA"/>
</dbReference>
<dbReference type="GO" id="GO:0006629">
    <property type="term" value="P:lipid metabolic process"/>
    <property type="evidence" value="ECO:0007669"/>
    <property type="project" value="UniProtKB-KW"/>
</dbReference>
<keyword evidence="5" id="KW-0012">Acyltransferase</keyword>
<keyword evidence="12" id="KW-1185">Reference proteome</keyword>
<comment type="pathway">
    <text evidence="1">Lipid metabolism.</text>
</comment>
<dbReference type="AlphaFoldDB" id="A0A1C3RDN0"/>
<dbReference type="InterPro" id="IPR016181">
    <property type="entry name" value="Acyl_CoA_acyltransferase"/>
</dbReference>
<dbReference type="Proteomes" id="UP000231658">
    <property type="component" value="Unassembled WGS sequence"/>
</dbReference>
<keyword evidence="2" id="KW-0444">Lipid biosynthesis</keyword>
<evidence type="ECO:0000256" key="2">
    <source>
        <dbReference type="ARBA" id="ARBA00022516"/>
    </source>
</evidence>
<evidence type="ECO:0000256" key="5">
    <source>
        <dbReference type="ARBA" id="ARBA00023315"/>
    </source>
</evidence>
<sequence length="266" mass="30110">MTNDQEGNLEIRLAKTAEDILAAQRLRYRVFFEGMGAVANEDVARSKRDFDQFDAYCDHLLVIDPNRTGDQAIVGTYRLLRRSVAQKHQGFYSANEFDLSYLENYPGEIVELGRSCVDPNYRGKAVMQLLWRGIAEYIAEHKISLMFGCASFPGTDPDSMKSALSYLHHYHKAPSQWAPKAIEGRFVDLKLLKKKQIDTRQALREMPPLIKGYLRVGGVIGKGGVIDHEFNTLDVCLLVETGNVTGRYRRHYLQSNESSSTEVATQ</sequence>
<evidence type="ECO:0000256" key="1">
    <source>
        <dbReference type="ARBA" id="ARBA00005189"/>
    </source>
</evidence>
<keyword evidence="4" id="KW-0443">Lipid metabolism</keyword>
<dbReference type="STRING" id="1867952.MTBPR1_100006"/>
<accession>A0A1C3RDN0</accession>
<dbReference type="OrthoDB" id="9787072at2"/>
<evidence type="ECO:0000313" key="11">
    <source>
        <dbReference type="EMBL" id="SCA55365.1"/>
    </source>
</evidence>
<protein>
    <recommendedName>
        <fullName evidence="8">L-ornithine N(alpha)-acyltransferase</fullName>
        <ecNumber evidence="7">2.3.2.30</ecNumber>
    </recommendedName>
</protein>
<proteinExistence type="inferred from homology"/>
<comment type="function">
    <text evidence="9">Catalyzes the first step in the biosynthesis of ornithine lipids, which are phosphorus-free membrane lipids. Catalyzes the 3-hydroxyacyl-acyl carrier protein-dependent acylation of ornithine to form lyso-ornithine lipid (LOL).</text>
</comment>
<dbReference type="Gene3D" id="3.40.630.30">
    <property type="match status" value="1"/>
</dbReference>
<evidence type="ECO:0000256" key="6">
    <source>
        <dbReference type="ARBA" id="ARBA00038095"/>
    </source>
</evidence>
<comment type="similarity">
    <text evidence="6">Belongs to the acetyltransferase family. OlsB subfamily.</text>
</comment>
<evidence type="ECO:0000256" key="7">
    <source>
        <dbReference type="ARBA" id="ARBA00039058"/>
    </source>
</evidence>
<evidence type="ECO:0000256" key="3">
    <source>
        <dbReference type="ARBA" id="ARBA00022679"/>
    </source>
</evidence>
<evidence type="ECO:0000256" key="4">
    <source>
        <dbReference type="ARBA" id="ARBA00023098"/>
    </source>
</evidence>
<dbReference type="RefSeq" id="WP_069186092.1">
    <property type="nucleotide sequence ID" value="NZ_FLYE01000002.1"/>
</dbReference>
<keyword evidence="3" id="KW-0808">Transferase</keyword>
<dbReference type="InterPro" id="IPR052351">
    <property type="entry name" value="Ornithine_N-alpha-AT"/>
</dbReference>
<evidence type="ECO:0000313" key="12">
    <source>
        <dbReference type="Proteomes" id="UP000231658"/>
    </source>
</evidence>
<dbReference type="GO" id="GO:0043810">
    <property type="term" value="F:ornithine-acyl [acyl carrier protein] N-acyltransferase activity"/>
    <property type="evidence" value="ECO:0007669"/>
    <property type="project" value="UniProtKB-EC"/>
</dbReference>
<dbReference type="Pfam" id="PF13444">
    <property type="entry name" value="Acetyltransf_5"/>
    <property type="match status" value="1"/>
</dbReference>
<dbReference type="EC" id="2.3.2.30" evidence="7"/>
<dbReference type="PANTHER" id="PTHR37323">
    <property type="entry name" value="GCN5-RELATED N-ACETYLTRANSFERASE"/>
    <property type="match status" value="1"/>
</dbReference>
<comment type="catalytic activity">
    <reaction evidence="10">
        <text>a (3R)-hydroxyacyl-[ACP] + L-ornithine = a lyso-ornithine lipid + holo-[ACP] + H(+)</text>
        <dbReference type="Rhea" id="RHEA:20633"/>
        <dbReference type="Rhea" id="RHEA-COMP:9685"/>
        <dbReference type="Rhea" id="RHEA-COMP:9945"/>
        <dbReference type="ChEBI" id="CHEBI:15378"/>
        <dbReference type="ChEBI" id="CHEBI:46911"/>
        <dbReference type="ChEBI" id="CHEBI:64479"/>
        <dbReference type="ChEBI" id="CHEBI:78827"/>
        <dbReference type="ChEBI" id="CHEBI:138482"/>
        <dbReference type="EC" id="2.3.2.30"/>
    </reaction>
    <physiologicalReaction direction="left-to-right" evidence="10">
        <dbReference type="Rhea" id="RHEA:20634"/>
    </physiologicalReaction>
</comment>
<organism evidence="11 12">
    <name type="scientific">Candidatus Terasakiella magnetica</name>
    <dbReference type="NCBI Taxonomy" id="1867952"/>
    <lineage>
        <taxon>Bacteria</taxon>
        <taxon>Pseudomonadati</taxon>
        <taxon>Pseudomonadota</taxon>
        <taxon>Alphaproteobacteria</taxon>
        <taxon>Rhodospirillales</taxon>
        <taxon>Terasakiellaceae</taxon>
        <taxon>Terasakiella</taxon>
    </lineage>
</organism>
<name>A0A1C3RDN0_9PROT</name>
<evidence type="ECO:0000256" key="8">
    <source>
        <dbReference type="ARBA" id="ARBA00039866"/>
    </source>
</evidence>
<dbReference type="SUPFAM" id="SSF55729">
    <property type="entry name" value="Acyl-CoA N-acyltransferases (Nat)"/>
    <property type="match status" value="1"/>
</dbReference>
<dbReference type="PANTHER" id="PTHR37323:SF1">
    <property type="entry name" value="L-ORNITHINE N(ALPHA)-ACYLTRANSFERASE"/>
    <property type="match status" value="1"/>
</dbReference>
<evidence type="ECO:0000256" key="10">
    <source>
        <dbReference type="ARBA" id="ARBA00047785"/>
    </source>
</evidence>
<evidence type="ECO:0000256" key="9">
    <source>
        <dbReference type="ARBA" id="ARBA00045724"/>
    </source>
</evidence>
<gene>
    <name evidence="11" type="ORF">MTBPR1_100006</name>
</gene>
<reference evidence="11 12" key="1">
    <citation type="submission" date="2016-07" db="EMBL/GenBank/DDBJ databases">
        <authorList>
            <person name="Lefevre C.T."/>
        </authorList>
    </citation>
    <scope>NUCLEOTIDE SEQUENCE [LARGE SCALE GENOMIC DNA]</scope>
    <source>
        <strain evidence="11">PR1</strain>
    </source>
</reference>